<feature type="region of interest" description="Disordered" evidence="1">
    <location>
        <begin position="29"/>
        <end position="48"/>
    </location>
</feature>
<evidence type="ECO:0000256" key="2">
    <source>
        <dbReference type="SAM" id="SignalP"/>
    </source>
</evidence>
<dbReference type="RefSeq" id="WP_169657878.1">
    <property type="nucleotide sequence ID" value="NZ_JABANE010000044.1"/>
</dbReference>
<feature type="chain" id="PRO_5031564075" description="Glycine zipper domain-containing protein" evidence="2">
    <location>
        <begin position="20"/>
        <end position="190"/>
    </location>
</feature>
<comment type="caution">
    <text evidence="4">The sequence shown here is derived from an EMBL/GenBank/DDBJ whole genome shotgun (WGS) entry which is preliminary data.</text>
</comment>
<dbReference type="Pfam" id="PF13488">
    <property type="entry name" value="Gly-zipper_Omp"/>
    <property type="match status" value="1"/>
</dbReference>
<evidence type="ECO:0000313" key="5">
    <source>
        <dbReference type="Proteomes" id="UP000576082"/>
    </source>
</evidence>
<reference evidence="4 5" key="1">
    <citation type="submission" date="2020-04" db="EMBL/GenBank/DDBJ databases">
        <title>Flammeovirga sp. SR4, a novel species isolated from seawater.</title>
        <authorList>
            <person name="Wang X."/>
        </authorList>
    </citation>
    <scope>NUCLEOTIDE SEQUENCE [LARGE SCALE GENOMIC DNA]</scope>
    <source>
        <strain evidence="4 5">ATCC 23126</strain>
    </source>
</reference>
<keyword evidence="2" id="KW-0732">Signal</keyword>
<protein>
    <recommendedName>
        <fullName evidence="3">Glycine zipper domain-containing protein</fullName>
    </recommendedName>
</protein>
<gene>
    <name evidence="4" type="ORF">HHU12_16660</name>
</gene>
<proteinExistence type="predicted"/>
<evidence type="ECO:0000256" key="1">
    <source>
        <dbReference type="SAM" id="MobiDB-lite"/>
    </source>
</evidence>
<name>A0A7X9XAE4_9BACT</name>
<dbReference type="InterPro" id="IPR039567">
    <property type="entry name" value="Gly-zipper"/>
</dbReference>
<dbReference type="AlphaFoldDB" id="A0A7X9XAE4"/>
<evidence type="ECO:0000313" key="4">
    <source>
        <dbReference type="EMBL" id="NME69612.1"/>
    </source>
</evidence>
<evidence type="ECO:0000259" key="3">
    <source>
        <dbReference type="Pfam" id="PF13488"/>
    </source>
</evidence>
<organism evidence="4 5">
    <name type="scientific">Flammeovirga aprica JL-4</name>
    <dbReference type="NCBI Taxonomy" id="694437"/>
    <lineage>
        <taxon>Bacteria</taxon>
        <taxon>Pseudomonadati</taxon>
        <taxon>Bacteroidota</taxon>
        <taxon>Cytophagia</taxon>
        <taxon>Cytophagales</taxon>
        <taxon>Flammeovirgaceae</taxon>
        <taxon>Flammeovirga</taxon>
    </lineage>
</organism>
<feature type="domain" description="Glycine zipper" evidence="3">
    <location>
        <begin position="110"/>
        <end position="152"/>
    </location>
</feature>
<accession>A0A7X9XAE4</accession>
<feature type="signal peptide" evidence="2">
    <location>
        <begin position="1"/>
        <end position="19"/>
    </location>
</feature>
<dbReference type="EMBL" id="JABANE010000044">
    <property type="protein sequence ID" value="NME69612.1"/>
    <property type="molecule type" value="Genomic_DNA"/>
</dbReference>
<keyword evidence="5" id="KW-1185">Reference proteome</keyword>
<dbReference type="Proteomes" id="UP000576082">
    <property type="component" value="Unassembled WGS sequence"/>
</dbReference>
<sequence>MKKIILILFIQLIAIVAFCQTTYTIDQSTAEKEKQQSPPPQPTVSTPTTSIAKGLGLFAFPSQGQDQAKQDADELECYKWAMLQTGYDPINPPQIQAKKADTSADGTAVVGAAGGAAAGATIGAIAGDAGKGAAIGAVAGGLRGRRAKKYGDAVEQAHNNQEAAAQQKALSDNFKKAFSACMTGKGYSIQ</sequence>